<organism evidence="3">
    <name type="scientific">Woronichinia naegeliana WA131</name>
    <dbReference type="NCBI Taxonomy" id="2824559"/>
    <lineage>
        <taxon>Bacteria</taxon>
        <taxon>Bacillati</taxon>
        <taxon>Cyanobacteriota</taxon>
        <taxon>Cyanophyceae</taxon>
        <taxon>Synechococcales</taxon>
        <taxon>Coelosphaeriaceae</taxon>
        <taxon>Woronichinia</taxon>
    </lineage>
</organism>
<dbReference type="EMBL" id="CP073041">
    <property type="protein sequence ID" value="UXE63556.1"/>
    <property type="molecule type" value="Genomic_DNA"/>
</dbReference>
<gene>
    <name evidence="3" type="ORF">KA717_13655</name>
</gene>
<dbReference type="KEGG" id="wna:KA717_13655"/>
<dbReference type="NCBIfam" id="NF033537">
    <property type="entry name" value="lasso_biosyn_B2"/>
    <property type="match status" value="1"/>
</dbReference>
<feature type="transmembrane region" description="Helical" evidence="1">
    <location>
        <begin position="98"/>
        <end position="115"/>
    </location>
</feature>
<dbReference type="Pfam" id="PF13471">
    <property type="entry name" value="Transglut_core3"/>
    <property type="match status" value="1"/>
</dbReference>
<evidence type="ECO:0000256" key="1">
    <source>
        <dbReference type="SAM" id="Phobius"/>
    </source>
</evidence>
<evidence type="ECO:0000313" key="3">
    <source>
        <dbReference type="EMBL" id="UXE63556.1"/>
    </source>
</evidence>
<accession>A0A977L0Y4</accession>
<dbReference type="Proteomes" id="UP001065613">
    <property type="component" value="Chromosome"/>
</dbReference>
<proteinExistence type="predicted"/>
<dbReference type="InterPro" id="IPR032708">
    <property type="entry name" value="McjB_C"/>
</dbReference>
<evidence type="ECO:0000259" key="2">
    <source>
        <dbReference type="Pfam" id="PF13471"/>
    </source>
</evidence>
<reference evidence="3" key="1">
    <citation type="submission" date="2021-04" db="EMBL/GenBank/DDBJ databases">
        <title>Genome sequence of Woronichinia naegeliana from Washington state freshwater lake bloom.</title>
        <authorList>
            <person name="Dreher T.W."/>
        </authorList>
    </citation>
    <scope>NUCLEOTIDE SEQUENCE</scope>
    <source>
        <strain evidence="3">WA131</strain>
    </source>
</reference>
<feature type="transmembrane region" description="Helical" evidence="1">
    <location>
        <begin position="121"/>
        <end position="142"/>
    </location>
</feature>
<keyword evidence="1" id="KW-0472">Membrane</keyword>
<keyword evidence="1" id="KW-0812">Transmembrane</keyword>
<feature type="domain" description="Microcin J25-processing protein McjB C-terminal" evidence="2">
    <location>
        <begin position="179"/>
        <end position="238"/>
    </location>
</feature>
<name>A0A977L0Y4_9CYAN</name>
<sequence length="254" mass="29476">MEIKLTTKKKENLSLSSDAIWIRLEDGSSRMIHLQGDCLYLSPSATSDLENCIIKKSNSNKNSSVNIVKKLASYRMLDINSKRFFTLNKIIKYFKIQFIYCVVYIIGLCNFITSINFKIKILLMFSFMFYQVFGISITIEAWQKYFGKFIESKSKINKCYTVIELSNLVINCVSNFIFPLACKERALVTFALCQQYGYNVSLFLGVQLFPFSGHCWVQHDDIILSDEPERCKSFMPVRSYDNSKINFYYENGVV</sequence>
<dbReference type="InterPro" id="IPR053521">
    <property type="entry name" value="McjB-like"/>
</dbReference>
<dbReference type="AlphaFoldDB" id="A0A977L0Y4"/>
<keyword evidence="1" id="KW-1133">Transmembrane helix</keyword>
<protein>
    <submittedName>
        <fullName evidence="3">Lasso peptide biosynthesis B2 protein</fullName>
    </submittedName>
</protein>